<dbReference type="EMBL" id="LGCM01000027">
    <property type="protein sequence ID" value="KPL84980.1"/>
    <property type="molecule type" value="Genomic_DNA"/>
</dbReference>
<evidence type="ECO:0000313" key="4">
    <source>
        <dbReference type="Proteomes" id="UP000050501"/>
    </source>
</evidence>
<feature type="domain" description="XdhC- CoxI" evidence="1">
    <location>
        <begin position="13"/>
        <end position="78"/>
    </location>
</feature>
<dbReference type="InterPro" id="IPR052698">
    <property type="entry name" value="MoCofactor_Util/Proc"/>
</dbReference>
<dbReference type="Pfam" id="PF13478">
    <property type="entry name" value="XdhC_C"/>
    <property type="match status" value="1"/>
</dbReference>
<dbReference type="PANTHER" id="PTHR30388:SF6">
    <property type="entry name" value="XANTHINE DEHYDROGENASE SUBUNIT A-RELATED"/>
    <property type="match status" value="1"/>
</dbReference>
<dbReference type="PANTHER" id="PTHR30388">
    <property type="entry name" value="ALDEHYDE OXIDOREDUCTASE MOLYBDENUM COFACTOR ASSEMBLY PROTEIN"/>
    <property type="match status" value="1"/>
</dbReference>
<dbReference type="InterPro" id="IPR036291">
    <property type="entry name" value="NAD(P)-bd_dom_sf"/>
</dbReference>
<dbReference type="InterPro" id="IPR027051">
    <property type="entry name" value="XdhC_Rossmann_dom"/>
</dbReference>
<dbReference type="InterPro" id="IPR003777">
    <property type="entry name" value="XdhC_CoxI"/>
</dbReference>
<organism evidence="3 4">
    <name type="scientific">Levilinea saccharolytica</name>
    <dbReference type="NCBI Taxonomy" id="229921"/>
    <lineage>
        <taxon>Bacteria</taxon>
        <taxon>Bacillati</taxon>
        <taxon>Chloroflexota</taxon>
        <taxon>Anaerolineae</taxon>
        <taxon>Anaerolineales</taxon>
        <taxon>Anaerolineaceae</taxon>
        <taxon>Levilinea</taxon>
    </lineage>
</organism>
<protein>
    <recommendedName>
        <fullName evidence="5">Xanthine dehydrogenase</fullName>
    </recommendedName>
</protein>
<dbReference type="OrthoDB" id="9773039at2"/>
<dbReference type="PATRIC" id="fig|229921.5.peg.2137"/>
<sequence length="264" mass="28654">MESIYQALAELEKRGGAGVVCTIMNTHGSTPRHAGSKMLVYPDGSFIGTVGGGEVENRVLQEAQAALEDGKNRVLHYNMSNPQAGDPGICGGQLDIFVEPILPKPVVVIVGAGHVGKAVAHLAKWLDFRVVISDDRPELCTPEENPDVDLYLSVPMQEIPQHIEMNRFTYLLLTTRGSNVDIEGLPALLRQPVGYIGVIGSRRRWITTRKGILESTDITEAELDRVHSPIGLELKAETPEEIAVSILAEIIMVQNGGTGKSMKQ</sequence>
<evidence type="ECO:0008006" key="5">
    <source>
        <dbReference type="Google" id="ProtNLM"/>
    </source>
</evidence>
<proteinExistence type="predicted"/>
<evidence type="ECO:0000259" key="1">
    <source>
        <dbReference type="Pfam" id="PF02625"/>
    </source>
</evidence>
<name>A0A0P6Y7V6_9CHLR</name>
<dbReference type="Proteomes" id="UP000050501">
    <property type="component" value="Unassembled WGS sequence"/>
</dbReference>
<dbReference type="Gene3D" id="3.40.50.720">
    <property type="entry name" value="NAD(P)-binding Rossmann-like Domain"/>
    <property type="match status" value="1"/>
</dbReference>
<evidence type="ECO:0000313" key="3">
    <source>
        <dbReference type="EMBL" id="KPL84980.1"/>
    </source>
</evidence>
<reference evidence="3 4" key="1">
    <citation type="submission" date="2015-07" db="EMBL/GenBank/DDBJ databases">
        <title>Genome sequence of Levilinea saccharolytica DSM 16555.</title>
        <authorList>
            <person name="Hemp J."/>
            <person name="Ward L.M."/>
            <person name="Pace L.A."/>
            <person name="Fischer W.W."/>
        </authorList>
    </citation>
    <scope>NUCLEOTIDE SEQUENCE [LARGE SCALE GENOMIC DNA]</scope>
    <source>
        <strain evidence="3 4">KIBI-1</strain>
    </source>
</reference>
<dbReference type="RefSeq" id="WP_082142801.1">
    <property type="nucleotide sequence ID" value="NZ_DF967974.1"/>
</dbReference>
<dbReference type="AlphaFoldDB" id="A0A0P6Y7V6"/>
<dbReference type="SUPFAM" id="SSF51735">
    <property type="entry name" value="NAD(P)-binding Rossmann-fold domains"/>
    <property type="match status" value="1"/>
</dbReference>
<dbReference type="Pfam" id="PF02625">
    <property type="entry name" value="XdhC_CoxI"/>
    <property type="match status" value="1"/>
</dbReference>
<gene>
    <name evidence="3" type="ORF">ADN01_06245</name>
</gene>
<keyword evidence="4" id="KW-1185">Reference proteome</keyword>
<accession>A0A0P6Y7V6</accession>
<dbReference type="STRING" id="229921.ADN01_06245"/>
<evidence type="ECO:0000259" key="2">
    <source>
        <dbReference type="Pfam" id="PF13478"/>
    </source>
</evidence>
<comment type="caution">
    <text evidence="3">The sequence shown here is derived from an EMBL/GenBank/DDBJ whole genome shotgun (WGS) entry which is preliminary data.</text>
</comment>
<feature type="domain" description="XdhC Rossmann" evidence="2">
    <location>
        <begin position="107"/>
        <end position="250"/>
    </location>
</feature>